<feature type="region of interest" description="Disordered" evidence="1">
    <location>
        <begin position="121"/>
        <end position="167"/>
    </location>
</feature>
<dbReference type="Proteomes" id="UP001318040">
    <property type="component" value="Chromosome 58"/>
</dbReference>
<keyword evidence="2" id="KW-1185">Reference proteome</keyword>
<dbReference type="RefSeq" id="XP_032832106.1">
    <property type="nucleotide sequence ID" value="XM_032976215.1"/>
</dbReference>
<proteinExistence type="predicted"/>
<feature type="compositionally biased region" description="Polar residues" evidence="1">
    <location>
        <begin position="155"/>
        <end position="167"/>
    </location>
</feature>
<feature type="compositionally biased region" description="Pro residues" evidence="1">
    <location>
        <begin position="134"/>
        <end position="150"/>
    </location>
</feature>
<dbReference type="KEGG" id="pmrn:116955201"/>
<gene>
    <name evidence="3" type="primary">LOC116955201</name>
</gene>
<evidence type="ECO:0000313" key="2">
    <source>
        <dbReference type="Proteomes" id="UP001318040"/>
    </source>
</evidence>
<feature type="compositionally biased region" description="Low complexity" evidence="1">
    <location>
        <begin position="124"/>
        <end position="133"/>
    </location>
</feature>
<dbReference type="AlphaFoldDB" id="A0AAJ7U928"/>
<evidence type="ECO:0000313" key="3">
    <source>
        <dbReference type="RefSeq" id="XP_032832106.1"/>
    </source>
</evidence>
<protein>
    <submittedName>
        <fullName evidence="3">Formin BNI1-like</fullName>
    </submittedName>
</protein>
<name>A0AAJ7U928_PETMA</name>
<sequence>MFRVESVHQRRHRLQAGAQTGKSRFLRRLCLVAPTARHCSVLQMRLQQRQSRQQSLGESPALLQKMPAIVCERSGLQRCKIEDIISKSVSSKPEALAGDGVRLLRAPCDTDGAGFAEHIKRARVSPSPVSTSRPPAPPPPPVPPLTPGCPPDSGGNASPQPCINSVV</sequence>
<evidence type="ECO:0000256" key="1">
    <source>
        <dbReference type="SAM" id="MobiDB-lite"/>
    </source>
</evidence>
<reference evidence="3" key="1">
    <citation type="submission" date="2025-08" db="UniProtKB">
        <authorList>
            <consortium name="RefSeq"/>
        </authorList>
    </citation>
    <scope>IDENTIFICATION</scope>
    <source>
        <tissue evidence="3">Sperm</tissue>
    </source>
</reference>
<organism evidence="2 3">
    <name type="scientific">Petromyzon marinus</name>
    <name type="common">Sea lamprey</name>
    <dbReference type="NCBI Taxonomy" id="7757"/>
    <lineage>
        <taxon>Eukaryota</taxon>
        <taxon>Metazoa</taxon>
        <taxon>Chordata</taxon>
        <taxon>Craniata</taxon>
        <taxon>Vertebrata</taxon>
        <taxon>Cyclostomata</taxon>
        <taxon>Hyperoartia</taxon>
        <taxon>Petromyzontiformes</taxon>
        <taxon>Petromyzontidae</taxon>
        <taxon>Petromyzon</taxon>
    </lineage>
</organism>
<accession>A0AAJ7U928</accession>